<proteinExistence type="predicted"/>
<keyword evidence="2" id="KW-0378">Hydrolase</keyword>
<dbReference type="Gene3D" id="3.10.28.10">
    <property type="entry name" value="Homing endonucleases"/>
    <property type="match status" value="1"/>
</dbReference>
<dbReference type="InterPro" id="IPR027434">
    <property type="entry name" value="Homing_endonucl"/>
</dbReference>
<dbReference type="GO" id="GO:0004519">
    <property type="term" value="F:endonuclease activity"/>
    <property type="evidence" value="ECO:0007669"/>
    <property type="project" value="UniProtKB-KW"/>
</dbReference>
<dbReference type="RefSeq" id="YP_009072348.1">
    <property type="nucleotide sequence ID" value="NC_025200.1"/>
</dbReference>
<feature type="domain" description="Homing endonuclease LAGLIDADG" evidence="1">
    <location>
        <begin position="11"/>
        <end position="80"/>
    </location>
</feature>
<gene>
    <name evidence="2" type="ORF">SBORM_0108</name>
</gene>
<evidence type="ECO:0000313" key="2">
    <source>
        <dbReference type="EMBL" id="AIJ56794.1"/>
    </source>
</evidence>
<geneLocation type="mitochondrion" evidence="2"/>
<keyword evidence="2" id="KW-0255">Endonuclease</keyword>
<dbReference type="Pfam" id="PF03161">
    <property type="entry name" value="LAGLIDADG_2"/>
    <property type="match status" value="1"/>
</dbReference>
<accession>A0A088CQW0</accession>
<dbReference type="AlphaFoldDB" id="A0A088CQW0"/>
<protein>
    <submittedName>
        <fullName evidence="2">Truncated LAGLIDADG endonuclease</fullName>
    </submittedName>
</protein>
<keyword evidence="2" id="KW-0540">Nuclease</keyword>
<dbReference type="EMBL" id="KJ434027">
    <property type="protein sequence ID" value="AIJ56794.1"/>
    <property type="molecule type" value="Genomic_DNA"/>
</dbReference>
<evidence type="ECO:0000259" key="1">
    <source>
        <dbReference type="Pfam" id="PF03161"/>
    </source>
</evidence>
<organism evidence="2">
    <name type="scientific">Sclerotinia borealis</name>
    <dbReference type="NCBI Taxonomy" id="77105"/>
    <lineage>
        <taxon>Eukaryota</taxon>
        <taxon>Fungi</taxon>
        <taxon>Dikarya</taxon>
        <taxon>Ascomycota</taxon>
        <taxon>Pezizomycotina</taxon>
        <taxon>Leotiomycetes</taxon>
        <taxon>Helotiales</taxon>
        <taxon>Sclerotiniaceae</taxon>
        <taxon>Sclerotinia</taxon>
    </lineage>
</organism>
<dbReference type="GeneID" id="20497985"/>
<dbReference type="SUPFAM" id="SSF55608">
    <property type="entry name" value="Homing endonucleases"/>
    <property type="match status" value="1"/>
</dbReference>
<name>A0A088CQW0_9HELO</name>
<dbReference type="InterPro" id="IPR004860">
    <property type="entry name" value="LAGLIDADG_dom"/>
</dbReference>
<sequence length="101" mass="10941">MPCLTKSRVRAGKLNQDFFFTTRSISSFTELHSMFYVNKVKVIPQDIYNLLTPVALAHIVMGDGSAERHGLLLCTDSFTVPDPAFPAVPARGKAGTAGKGN</sequence>
<keyword evidence="2" id="KW-0496">Mitochondrion</keyword>
<reference evidence="2" key="1">
    <citation type="journal article" date="2014" name="PLoS ONE">
        <title>The 203 kbp Mitochondrial Genome of the Phytopathogenic Fungus Sclerotinia borealis Reveals Multiple Invasions of Introns and Genomic Duplications.</title>
        <authorList>
            <person name="Mardanov A.V."/>
            <person name="Beletsky A.V."/>
            <person name="Kadnikov V.V."/>
            <person name="Ignatov A.N."/>
            <person name="Ravin N.V."/>
        </authorList>
    </citation>
    <scope>NUCLEOTIDE SEQUENCE</scope>
    <source>
        <strain evidence="2">F-4128</strain>
    </source>
</reference>